<gene>
    <name evidence="5" type="ORF">AUP44_06240</name>
</gene>
<evidence type="ECO:0000313" key="5">
    <source>
        <dbReference type="EMBL" id="KYO52076.1"/>
    </source>
</evidence>
<sequence length="685" mass="73616">MRRLMVSIGPVQGFVAQARRTRDLWAGSFLLSWLTGKAMAAVTAAGGRILVPAVDRDPLFLAITGVPSGLAAAPFIGSLPNQFSADLPEGVDPAICRKAVQDAWCGLGQAVRDTFVTDAVATAAKGGRPALDALWDRQMAGFWEVIWVAGPQLPPAETGHWLAMRKNWRAHLRSGPTGADGGDNCLLMGDWPELSGWLRSVRSERAKQDAFWAALRRAVREKPTDVDTLELAEGERLSAIALVKRLFPVLPEPVLKRAIGWVPGGSRDRLRSWPSTRYMAALPWMQRLQADQAGKALARTYADEIGRETELAGYRVAERHASRHLGLPEQAGFMALDGNLFFDAALANPREFKVSDVTRKKLRTRLAKLIDEGGIGAPSPYYAVLLMDGDNVGALIRSAGVDPVTALFSGFTAQVDTRVRAARGATIYAGGDDVMALLPLPDAIACARDLQRAYRDAAHKAAAASGLAPTAAAAFVAAATISAGIVFAEAAVPLRLVLERARTLLKDLAKTANGRNSLALAILKPGGKDREWVSAWDGPAVDALVRMVDGMVNPREVRVSSGFIHALAGPFGTMLAGLHAADDLPDFDDDRLLDLLIETFRGDPSTRTLSEAQLRTVMVDYRNLCRRMRGDGGKTAAFDPGAGLVLRFLAENMPAATKPEPEQGPEPEQRPEPEQKSETGEAKDG</sequence>
<dbReference type="Proteomes" id="UP000075787">
    <property type="component" value="Unassembled WGS sequence"/>
</dbReference>
<feature type="region of interest" description="Disordered" evidence="3">
    <location>
        <begin position="649"/>
        <end position="685"/>
    </location>
</feature>
<dbReference type="InterPro" id="IPR024615">
    <property type="entry name" value="CRISPR-assoc_Cmr2_N"/>
</dbReference>
<evidence type="ECO:0000256" key="3">
    <source>
        <dbReference type="SAM" id="MobiDB-lite"/>
    </source>
</evidence>
<dbReference type="InterPro" id="IPR038242">
    <property type="entry name" value="Cmr2_N"/>
</dbReference>
<dbReference type="InterPro" id="IPR043128">
    <property type="entry name" value="Rev_trsase/Diguanyl_cyclase"/>
</dbReference>
<protein>
    <recommendedName>
        <fullName evidence="4">GGDEF domain-containing protein</fullName>
    </recommendedName>
</protein>
<evidence type="ECO:0000313" key="6">
    <source>
        <dbReference type="Proteomes" id="UP000075787"/>
    </source>
</evidence>
<evidence type="ECO:0000256" key="2">
    <source>
        <dbReference type="ARBA" id="ARBA00023118"/>
    </source>
</evidence>
<keyword evidence="1" id="KW-0547">Nucleotide-binding</keyword>
<dbReference type="InterPro" id="IPR013407">
    <property type="entry name" value="CRISPR-assoc_prot_Cmr2"/>
</dbReference>
<dbReference type="GO" id="GO:0000166">
    <property type="term" value="F:nucleotide binding"/>
    <property type="evidence" value="ECO:0007669"/>
    <property type="project" value="UniProtKB-KW"/>
</dbReference>
<organism evidence="5 6">
    <name type="scientific">Tistrella mobilis</name>
    <dbReference type="NCBI Taxonomy" id="171437"/>
    <lineage>
        <taxon>Bacteria</taxon>
        <taxon>Pseudomonadati</taxon>
        <taxon>Pseudomonadota</taxon>
        <taxon>Alphaproteobacteria</taxon>
        <taxon>Geminicoccales</taxon>
        <taxon>Geminicoccaceae</taxon>
        <taxon>Tistrella</taxon>
    </lineage>
</organism>
<comment type="caution">
    <text evidence="5">The sequence shown here is derived from an EMBL/GenBank/DDBJ whole genome shotgun (WGS) entry which is preliminary data.</text>
</comment>
<dbReference type="NCBIfam" id="TIGR02577">
    <property type="entry name" value="cas_TM1794_Cmr2"/>
    <property type="match status" value="1"/>
</dbReference>
<dbReference type="Pfam" id="PF22335">
    <property type="entry name" value="Cas10-Cmr2_palm2"/>
    <property type="match status" value="1"/>
</dbReference>
<dbReference type="Pfam" id="PF12469">
    <property type="entry name" value="Cmr2_N"/>
    <property type="match status" value="1"/>
</dbReference>
<dbReference type="InterPro" id="IPR054767">
    <property type="entry name" value="Cas10-Cmr2_palm2"/>
</dbReference>
<dbReference type="GO" id="GO:0051607">
    <property type="term" value="P:defense response to virus"/>
    <property type="evidence" value="ECO:0007669"/>
    <property type="project" value="UniProtKB-KW"/>
</dbReference>
<name>A0A162KTU1_9PROT</name>
<accession>A0A162KTU1</accession>
<reference evidence="5 6" key="1">
    <citation type="submission" date="2015-12" db="EMBL/GenBank/DDBJ databases">
        <title>Genome sequence of Tistrella mobilis MCCC 1A02139.</title>
        <authorList>
            <person name="Lu L."/>
            <person name="Lai Q."/>
            <person name="Shao Z."/>
            <person name="Qian P."/>
        </authorList>
    </citation>
    <scope>NUCLEOTIDE SEQUENCE [LARGE SCALE GENOMIC DNA]</scope>
    <source>
        <strain evidence="5 6">MCCC 1A02139</strain>
    </source>
</reference>
<dbReference type="Gene3D" id="3.30.70.2220">
    <property type="entry name" value="CRISPR-Cas system, Cmr2 subunit, D1 domain, cysteine cluster"/>
    <property type="match status" value="1"/>
</dbReference>
<evidence type="ECO:0000256" key="1">
    <source>
        <dbReference type="ARBA" id="ARBA00022741"/>
    </source>
</evidence>
<dbReference type="EMBL" id="LPZR01000163">
    <property type="protein sequence ID" value="KYO52076.1"/>
    <property type="molecule type" value="Genomic_DNA"/>
</dbReference>
<keyword evidence="2" id="KW-0051">Antiviral defense</keyword>
<dbReference type="AlphaFoldDB" id="A0A162KTU1"/>
<dbReference type="PROSITE" id="PS50887">
    <property type="entry name" value="GGDEF"/>
    <property type="match status" value="1"/>
</dbReference>
<proteinExistence type="predicted"/>
<evidence type="ECO:0000259" key="4">
    <source>
        <dbReference type="PROSITE" id="PS50887"/>
    </source>
</evidence>
<dbReference type="InterPro" id="IPR000160">
    <property type="entry name" value="GGDEF_dom"/>
</dbReference>
<feature type="domain" description="GGDEF" evidence="4">
    <location>
        <begin position="380"/>
        <end position="523"/>
    </location>
</feature>
<feature type="compositionally biased region" description="Basic and acidic residues" evidence="3">
    <location>
        <begin position="667"/>
        <end position="685"/>
    </location>
</feature>
<dbReference type="Gene3D" id="3.30.70.270">
    <property type="match status" value="1"/>
</dbReference>